<sequence length="115" mass="12258">MKPAIIATKKAIIKQTAGGLEVGKRSANAATEPEQKDNYAFATSDLASVAKQLNIPIEHRGAIIDSSVTSHFCPDHEKFMNFVTIEPQAIHTANGTTISTIGKGDVELDLPLGDK</sequence>
<feature type="domain" description="Retrovirus-related Pol polyprotein from transposon TNT 1-94-like beta-barrel" evidence="1">
    <location>
        <begin position="63"/>
        <end position="110"/>
    </location>
</feature>
<reference evidence="2 3" key="1">
    <citation type="submission" date="2016-03" db="EMBL/GenBank/DDBJ databases">
        <title>Comparative genomics of the ectomycorrhizal sister species Rhizopogon vinicolor and Rhizopogon vesiculosus (Basidiomycota: Boletales) reveals a divergence of the mating type B locus.</title>
        <authorList>
            <person name="Mujic A.B."/>
            <person name="Kuo A."/>
            <person name="Tritt A."/>
            <person name="Lipzen A."/>
            <person name="Chen C."/>
            <person name="Johnson J."/>
            <person name="Sharma A."/>
            <person name="Barry K."/>
            <person name="Grigoriev I.V."/>
            <person name="Spatafora J.W."/>
        </authorList>
    </citation>
    <scope>NUCLEOTIDE SEQUENCE [LARGE SCALE GENOMIC DNA]</scope>
    <source>
        <strain evidence="2 3">AM-OR11-056</strain>
    </source>
</reference>
<evidence type="ECO:0000313" key="3">
    <source>
        <dbReference type="Proteomes" id="UP000183567"/>
    </source>
</evidence>
<protein>
    <recommendedName>
        <fullName evidence="1">Retrovirus-related Pol polyprotein from transposon TNT 1-94-like beta-barrel domain-containing protein</fullName>
    </recommendedName>
</protein>
<dbReference type="Proteomes" id="UP000183567">
    <property type="component" value="Unassembled WGS sequence"/>
</dbReference>
<dbReference type="EMBL" id="LVVM01005815">
    <property type="protein sequence ID" value="OJA09716.1"/>
    <property type="molecule type" value="Genomic_DNA"/>
</dbReference>
<dbReference type="AlphaFoldDB" id="A0A1J8QD74"/>
<gene>
    <name evidence="2" type="ORF">AZE42_13320</name>
</gene>
<keyword evidence="3" id="KW-1185">Reference proteome</keyword>
<evidence type="ECO:0000259" key="1">
    <source>
        <dbReference type="Pfam" id="PF22936"/>
    </source>
</evidence>
<proteinExistence type="predicted"/>
<dbReference type="InterPro" id="IPR054722">
    <property type="entry name" value="PolX-like_BBD"/>
</dbReference>
<dbReference type="Pfam" id="PF22936">
    <property type="entry name" value="Pol_BBD"/>
    <property type="match status" value="1"/>
</dbReference>
<comment type="caution">
    <text evidence="2">The sequence shown here is derived from an EMBL/GenBank/DDBJ whole genome shotgun (WGS) entry which is preliminary data.</text>
</comment>
<dbReference type="OrthoDB" id="2660300at2759"/>
<accession>A0A1J8QD74</accession>
<organism evidence="2 3">
    <name type="scientific">Rhizopogon vesiculosus</name>
    <dbReference type="NCBI Taxonomy" id="180088"/>
    <lineage>
        <taxon>Eukaryota</taxon>
        <taxon>Fungi</taxon>
        <taxon>Dikarya</taxon>
        <taxon>Basidiomycota</taxon>
        <taxon>Agaricomycotina</taxon>
        <taxon>Agaricomycetes</taxon>
        <taxon>Agaricomycetidae</taxon>
        <taxon>Boletales</taxon>
        <taxon>Suillineae</taxon>
        <taxon>Rhizopogonaceae</taxon>
        <taxon>Rhizopogon</taxon>
    </lineage>
</organism>
<name>A0A1J8QD74_9AGAM</name>
<evidence type="ECO:0000313" key="2">
    <source>
        <dbReference type="EMBL" id="OJA09716.1"/>
    </source>
</evidence>